<dbReference type="EMBL" id="BNJF01000006">
    <property type="protein sequence ID" value="GHO49749.1"/>
    <property type="molecule type" value="Genomic_DNA"/>
</dbReference>
<gene>
    <name evidence="1" type="ORF">KSX_79120</name>
</gene>
<protein>
    <recommendedName>
        <fullName evidence="3">N-acetyltransferase domain-containing protein</fullName>
    </recommendedName>
</protein>
<dbReference type="InterPro" id="IPR016181">
    <property type="entry name" value="Acyl_CoA_acyltransferase"/>
</dbReference>
<sequence>MRIREAELRDAAAMARVSVESYRAAHRDQIPEESLMQLTYEESERNWARTIRELSEDEERQEYIYLAENDEEQIIGVAMGGPERSDHPSIPERSLSCICSQSIIVKASGES</sequence>
<dbReference type="Gene3D" id="3.40.630.30">
    <property type="match status" value="1"/>
</dbReference>
<dbReference type="SUPFAM" id="SSF55729">
    <property type="entry name" value="Acyl-CoA N-acyltransferases (Nat)"/>
    <property type="match status" value="1"/>
</dbReference>
<accession>A0A8J3IED8</accession>
<reference evidence="1" key="1">
    <citation type="submission" date="2020-10" db="EMBL/GenBank/DDBJ databases">
        <title>Taxonomic study of unclassified bacteria belonging to the class Ktedonobacteria.</title>
        <authorList>
            <person name="Yabe S."/>
            <person name="Wang C.M."/>
            <person name="Zheng Y."/>
            <person name="Sakai Y."/>
            <person name="Cavaletti L."/>
            <person name="Monciardini P."/>
            <person name="Donadio S."/>
        </authorList>
    </citation>
    <scope>NUCLEOTIDE SEQUENCE</scope>
    <source>
        <strain evidence="1">SOSP1-1</strain>
    </source>
</reference>
<evidence type="ECO:0000313" key="2">
    <source>
        <dbReference type="Proteomes" id="UP000612362"/>
    </source>
</evidence>
<name>A0A8J3IED8_9CHLR</name>
<comment type="caution">
    <text evidence="1">The sequence shown here is derived from an EMBL/GenBank/DDBJ whole genome shotgun (WGS) entry which is preliminary data.</text>
</comment>
<dbReference type="AlphaFoldDB" id="A0A8J3IED8"/>
<keyword evidence="2" id="KW-1185">Reference proteome</keyword>
<dbReference type="RefSeq" id="WP_220198850.1">
    <property type="nucleotide sequence ID" value="NZ_BNJF01000006.1"/>
</dbReference>
<evidence type="ECO:0000313" key="1">
    <source>
        <dbReference type="EMBL" id="GHO49749.1"/>
    </source>
</evidence>
<proteinExistence type="predicted"/>
<evidence type="ECO:0008006" key="3">
    <source>
        <dbReference type="Google" id="ProtNLM"/>
    </source>
</evidence>
<organism evidence="1 2">
    <name type="scientific">Ktedonospora formicarum</name>
    <dbReference type="NCBI Taxonomy" id="2778364"/>
    <lineage>
        <taxon>Bacteria</taxon>
        <taxon>Bacillati</taxon>
        <taxon>Chloroflexota</taxon>
        <taxon>Ktedonobacteria</taxon>
        <taxon>Ktedonobacterales</taxon>
        <taxon>Ktedonobacteraceae</taxon>
        <taxon>Ktedonospora</taxon>
    </lineage>
</organism>
<dbReference type="Proteomes" id="UP000612362">
    <property type="component" value="Unassembled WGS sequence"/>
</dbReference>